<keyword evidence="3" id="KW-1185">Reference proteome</keyword>
<organism evidence="2 3">
    <name type="scientific">Chromobacterium subtsugae</name>
    <dbReference type="NCBI Taxonomy" id="251747"/>
    <lineage>
        <taxon>Bacteria</taxon>
        <taxon>Pseudomonadati</taxon>
        <taxon>Pseudomonadota</taxon>
        <taxon>Betaproteobacteria</taxon>
        <taxon>Neisseriales</taxon>
        <taxon>Chromobacteriaceae</taxon>
        <taxon>Chromobacterium</taxon>
    </lineage>
</organism>
<protein>
    <recommendedName>
        <fullName evidence="1">MACPF-like domain-containing protein</fullName>
    </recommendedName>
</protein>
<dbReference type="EMBL" id="JAHDTB010000028">
    <property type="protein sequence ID" value="MBW8289965.1"/>
    <property type="molecule type" value="Genomic_DNA"/>
</dbReference>
<gene>
    <name evidence="2" type="ORF">KIF53_20200</name>
</gene>
<dbReference type="GeneID" id="89684353"/>
<evidence type="ECO:0000313" key="2">
    <source>
        <dbReference type="EMBL" id="MBW8289965.1"/>
    </source>
</evidence>
<dbReference type="InterPro" id="IPR054586">
    <property type="entry name" value="MACPF_1_fungal"/>
</dbReference>
<proteinExistence type="predicted"/>
<name>A0ABS7FIR1_9NEIS</name>
<feature type="domain" description="MACPF-like" evidence="1">
    <location>
        <begin position="135"/>
        <end position="370"/>
    </location>
</feature>
<dbReference type="Pfam" id="PF22693">
    <property type="entry name" value="MACPF_1"/>
    <property type="match status" value="1"/>
</dbReference>
<comment type="caution">
    <text evidence="2">The sequence shown here is derived from an EMBL/GenBank/DDBJ whole genome shotgun (WGS) entry which is preliminary data.</text>
</comment>
<accession>A0ABS7FIR1</accession>
<dbReference type="Proteomes" id="UP000711178">
    <property type="component" value="Unassembled WGS sequence"/>
</dbReference>
<evidence type="ECO:0000313" key="3">
    <source>
        <dbReference type="Proteomes" id="UP000711178"/>
    </source>
</evidence>
<dbReference type="RefSeq" id="WP_059184237.1">
    <property type="nucleotide sequence ID" value="NZ_CP142381.1"/>
</dbReference>
<reference evidence="2 3" key="1">
    <citation type="submission" date="2021-05" db="EMBL/GenBank/DDBJ databases">
        <title>Draft Whole Genome Sequencing Of Biosensor Chromobacterium violaceum Strain CV026 Reveals A Regulatory RNA In Chromobacterium violaceum Phenotype Regulatory Network.</title>
        <authorList>
            <person name="Hong K.W."/>
            <person name="Chan K.G."/>
            <person name="Chang C.-Y."/>
        </authorList>
    </citation>
    <scope>NUCLEOTIDE SEQUENCE [LARGE SCALE GENOMIC DNA]</scope>
    <source>
        <strain evidence="2 3">ATCC 31532</strain>
    </source>
</reference>
<sequence>MTFALVLVEKTNGEKRNFRLELEATLRTTRTKLTEASFMSASDDFLVNNAPIDRNDETELQLNDLWTSSEAKVLRIGSADNGLPVPDKTVDRYNKLDTQQKLSLFNNLQIYHGITVSPENGFGRTFKACISSWQPNQLPAAIMPNFITKVVVESTFNEVSHSLTTSSVEKGSVSLTTPYGGGESGFEYAKSQTTESKKVTEYLSAKFLVNKVVLDVDIANLQLVEDFEQQVLDAVRSSLPIDQYDKLIRVLNERGYYIPKRFTLGGSITSTETTKVWEYSESESEKREFSVGFKIAIKGFGGGGDYSNSQGSESSNSQTSKYSNLTLSKKGGQADASNYAEWTKTLNPAINWDVISYDELYPTLALLKDKRLLHFCLNVLENYYTYPTVIDKQKIIHIGQYVTRVQSLLSSSGTGIG</sequence>
<evidence type="ECO:0000259" key="1">
    <source>
        <dbReference type="Pfam" id="PF22693"/>
    </source>
</evidence>